<comment type="pathway">
    <text evidence="2 9">Cofactor biosynthesis; adenosylcobalamin biosynthesis.</text>
</comment>
<feature type="transmembrane region" description="Helical" evidence="9">
    <location>
        <begin position="68"/>
        <end position="94"/>
    </location>
</feature>
<comment type="function">
    <text evidence="9">Converts cobyric acid to cobinamide by the addition of aminopropanol on the F carboxylic group.</text>
</comment>
<sequence>MPLIAPTLIVGLLLDALLGEPRRWHPLVGFGGLVQAVEGRMNRPTSRAFVLRLRGALAWSLLVLPLPLALWCLLAALPAAVSLAISIAMLYLCLGGCSLARHARAVAAPLDAGDVPGARQAVARIVSRDTREMDAPAVTRAVLESVLENGSDAVVASLFWFALAGAPGVVLHRLANTLDACWGYRSARFRHFGCWAARADDVLNYIPARCCALAYALAGSTRPALRCWRRQARRLSSPNGGPVMAAGAGALQVWLGGPARYGGEWQQRPVFGCAREARPADIERGLALLWRAVAILLAFALALELLCRGPSL</sequence>
<evidence type="ECO:0000256" key="8">
    <source>
        <dbReference type="ARBA" id="ARBA00023136"/>
    </source>
</evidence>
<evidence type="ECO:0000256" key="6">
    <source>
        <dbReference type="ARBA" id="ARBA00022692"/>
    </source>
</evidence>
<evidence type="ECO:0000256" key="4">
    <source>
        <dbReference type="ARBA" id="ARBA00022475"/>
    </source>
</evidence>
<keyword evidence="5 9" id="KW-0169">Cobalamin biosynthesis</keyword>
<evidence type="ECO:0000256" key="9">
    <source>
        <dbReference type="HAMAP-Rule" id="MF_00024"/>
    </source>
</evidence>
<reference evidence="10 11" key="1">
    <citation type="submission" date="2019-08" db="EMBL/GenBank/DDBJ databases">
        <title>Parahaliea maris sp. nov., isolated from the surface seawater.</title>
        <authorList>
            <person name="Liu Y."/>
        </authorList>
    </citation>
    <scope>NUCLEOTIDE SEQUENCE [LARGE SCALE GENOMIC DNA]</scope>
    <source>
        <strain evidence="10 11">S2-26</strain>
    </source>
</reference>
<evidence type="ECO:0000256" key="3">
    <source>
        <dbReference type="ARBA" id="ARBA00006263"/>
    </source>
</evidence>
<evidence type="ECO:0000256" key="2">
    <source>
        <dbReference type="ARBA" id="ARBA00004953"/>
    </source>
</evidence>
<dbReference type="AlphaFoldDB" id="A0A5C9A3M9"/>
<dbReference type="GO" id="GO:0009236">
    <property type="term" value="P:cobalamin biosynthetic process"/>
    <property type="evidence" value="ECO:0007669"/>
    <property type="project" value="UniProtKB-UniRule"/>
</dbReference>
<comment type="caution">
    <text evidence="9">Lacks conserved residue(s) required for the propagation of feature annotation.</text>
</comment>
<protein>
    <recommendedName>
        <fullName evidence="9">Cobalamin biosynthesis protein CobD</fullName>
    </recommendedName>
</protein>
<dbReference type="EMBL" id="VRYZ01000001">
    <property type="protein sequence ID" value="TXS94594.1"/>
    <property type="molecule type" value="Genomic_DNA"/>
</dbReference>
<comment type="subcellular location">
    <subcellularLocation>
        <location evidence="1 9">Cell membrane</location>
        <topology evidence="1 9">Multi-pass membrane protein</topology>
    </subcellularLocation>
</comment>
<dbReference type="RefSeq" id="WP_148062445.1">
    <property type="nucleotide sequence ID" value="NZ_VRYZ01000001.1"/>
</dbReference>
<keyword evidence="7 9" id="KW-1133">Transmembrane helix</keyword>
<evidence type="ECO:0000256" key="1">
    <source>
        <dbReference type="ARBA" id="ARBA00004651"/>
    </source>
</evidence>
<dbReference type="UniPathway" id="UPA00148"/>
<keyword evidence="4 9" id="KW-1003">Cell membrane</keyword>
<comment type="caution">
    <text evidence="10">The sequence shown here is derived from an EMBL/GenBank/DDBJ whole genome shotgun (WGS) entry which is preliminary data.</text>
</comment>
<dbReference type="PANTHER" id="PTHR34308">
    <property type="entry name" value="COBALAMIN BIOSYNTHESIS PROTEIN CBIB"/>
    <property type="match status" value="1"/>
</dbReference>
<dbReference type="OrthoDB" id="9811967at2"/>
<dbReference type="NCBIfam" id="TIGR00380">
    <property type="entry name" value="cobal_cbiB"/>
    <property type="match status" value="1"/>
</dbReference>
<accession>A0A5C9A3M9</accession>
<keyword evidence="6 9" id="KW-0812">Transmembrane</keyword>
<dbReference type="Pfam" id="PF03186">
    <property type="entry name" value="CobD_Cbib"/>
    <property type="match status" value="1"/>
</dbReference>
<keyword evidence="8 9" id="KW-0472">Membrane</keyword>
<dbReference type="InterPro" id="IPR004485">
    <property type="entry name" value="Cobalamin_biosynth_CobD/CbiB"/>
</dbReference>
<dbReference type="GO" id="GO:0015420">
    <property type="term" value="F:ABC-type vitamin B12 transporter activity"/>
    <property type="evidence" value="ECO:0007669"/>
    <property type="project" value="UniProtKB-UniRule"/>
</dbReference>
<dbReference type="HAMAP" id="MF_00024">
    <property type="entry name" value="CobD_CbiB"/>
    <property type="match status" value="1"/>
</dbReference>
<keyword evidence="11" id="KW-1185">Reference proteome</keyword>
<evidence type="ECO:0000313" key="11">
    <source>
        <dbReference type="Proteomes" id="UP000321933"/>
    </source>
</evidence>
<dbReference type="Proteomes" id="UP000321933">
    <property type="component" value="Unassembled WGS sequence"/>
</dbReference>
<evidence type="ECO:0000313" key="10">
    <source>
        <dbReference type="EMBL" id="TXS94594.1"/>
    </source>
</evidence>
<proteinExistence type="inferred from homology"/>
<name>A0A5C9A3M9_9GAMM</name>
<feature type="transmembrane region" description="Helical" evidence="9">
    <location>
        <begin position="288"/>
        <end position="306"/>
    </location>
</feature>
<dbReference type="PANTHER" id="PTHR34308:SF1">
    <property type="entry name" value="COBALAMIN BIOSYNTHESIS PROTEIN CBIB"/>
    <property type="match status" value="1"/>
</dbReference>
<evidence type="ECO:0000256" key="7">
    <source>
        <dbReference type="ARBA" id="ARBA00022989"/>
    </source>
</evidence>
<gene>
    <name evidence="9" type="primary">cobD</name>
    <name evidence="10" type="ORF">FVW59_01370</name>
</gene>
<evidence type="ECO:0000256" key="5">
    <source>
        <dbReference type="ARBA" id="ARBA00022573"/>
    </source>
</evidence>
<dbReference type="GO" id="GO:0048472">
    <property type="term" value="F:threonine-phosphate decarboxylase activity"/>
    <property type="evidence" value="ECO:0007669"/>
    <property type="project" value="InterPro"/>
</dbReference>
<dbReference type="GO" id="GO:0005886">
    <property type="term" value="C:plasma membrane"/>
    <property type="evidence" value="ECO:0007669"/>
    <property type="project" value="UniProtKB-SubCell"/>
</dbReference>
<comment type="similarity">
    <text evidence="3 9">Belongs to the CobD/CbiB family.</text>
</comment>
<organism evidence="10 11">
    <name type="scientific">Parahaliea aestuarii</name>
    <dbReference type="NCBI Taxonomy" id="1852021"/>
    <lineage>
        <taxon>Bacteria</taxon>
        <taxon>Pseudomonadati</taxon>
        <taxon>Pseudomonadota</taxon>
        <taxon>Gammaproteobacteria</taxon>
        <taxon>Cellvibrionales</taxon>
        <taxon>Halieaceae</taxon>
        <taxon>Parahaliea</taxon>
    </lineage>
</organism>